<evidence type="ECO:0000313" key="5">
    <source>
        <dbReference type="EMBL" id="GLF92906.1"/>
    </source>
</evidence>
<evidence type="ECO:0000256" key="2">
    <source>
        <dbReference type="ARBA" id="ARBA00022777"/>
    </source>
</evidence>
<keyword evidence="1" id="KW-0808">Transferase</keyword>
<dbReference type="RefSeq" id="WP_323445024.1">
    <property type="nucleotide sequence ID" value="NZ_BSBI01000001.1"/>
</dbReference>
<dbReference type="PANTHER" id="PTHR10584">
    <property type="entry name" value="SUGAR KINASE"/>
    <property type="match status" value="1"/>
</dbReference>
<keyword evidence="2 5" id="KW-0418">Kinase</keyword>
<dbReference type="InterPro" id="IPR002173">
    <property type="entry name" value="Carboh/pur_kinase_PfkB_CS"/>
</dbReference>
<sequence length="332" mass="33974">MSEDGRRGRRPGPAPVPQGPPRTVVIGHVTTDVIVIPARPVVDGDDNEAAVRITPGGQAANTAAWLAWQGTPVTLVTSVGDDADGRARIAELTEAGVDCAARRHPGVPTGSVVVVSFGGRRTMMSQRGANVLLAPEDIDVALIELPDAGHVHLSAYVLLDPVSRAAGLRALAAAREHGLTVSVDAASAELLRRTGTRRCLEWLRGIDLLIANEDEARALTGHDRPGPAAGALTATARQVAVKLGARGALWADRDGALFTVAARPVDAVDTTGAGDAFAAGLLTALTSGADARTALRLAGELGAAAVRVTGARPGPRAPGGAVPATSQQRRQT</sequence>
<dbReference type="GO" id="GO:0016301">
    <property type="term" value="F:kinase activity"/>
    <property type="evidence" value="ECO:0007669"/>
    <property type="project" value="UniProtKB-KW"/>
</dbReference>
<dbReference type="PROSITE" id="PS00583">
    <property type="entry name" value="PFKB_KINASES_1"/>
    <property type="match status" value="1"/>
</dbReference>
<feature type="domain" description="Carbohydrate kinase PfkB" evidence="4">
    <location>
        <begin position="23"/>
        <end position="313"/>
    </location>
</feature>
<dbReference type="EMBL" id="BSBI01000001">
    <property type="protein sequence ID" value="GLF92906.1"/>
    <property type="molecule type" value="Genomic_DNA"/>
</dbReference>
<proteinExistence type="predicted"/>
<organism evidence="5 6">
    <name type="scientific">Streptomyces yaizuensis</name>
    <dbReference type="NCBI Taxonomy" id="2989713"/>
    <lineage>
        <taxon>Bacteria</taxon>
        <taxon>Bacillati</taxon>
        <taxon>Actinomycetota</taxon>
        <taxon>Actinomycetes</taxon>
        <taxon>Kitasatosporales</taxon>
        <taxon>Streptomycetaceae</taxon>
        <taxon>Streptomyces</taxon>
    </lineage>
</organism>
<evidence type="ECO:0000259" key="4">
    <source>
        <dbReference type="Pfam" id="PF00294"/>
    </source>
</evidence>
<evidence type="ECO:0000313" key="6">
    <source>
        <dbReference type="Proteomes" id="UP001291653"/>
    </source>
</evidence>
<accession>A0ABQ5NRA1</accession>
<dbReference type="Gene3D" id="3.40.1190.20">
    <property type="match status" value="1"/>
</dbReference>
<name>A0ABQ5NRA1_9ACTN</name>
<evidence type="ECO:0000256" key="1">
    <source>
        <dbReference type="ARBA" id="ARBA00022679"/>
    </source>
</evidence>
<gene>
    <name evidence="5" type="ORF">SYYSPA8_01435</name>
</gene>
<comment type="caution">
    <text evidence="5">The sequence shown here is derived from an EMBL/GenBank/DDBJ whole genome shotgun (WGS) entry which is preliminary data.</text>
</comment>
<dbReference type="Pfam" id="PF00294">
    <property type="entry name" value="PfkB"/>
    <property type="match status" value="1"/>
</dbReference>
<dbReference type="PROSITE" id="PS00584">
    <property type="entry name" value="PFKB_KINASES_2"/>
    <property type="match status" value="1"/>
</dbReference>
<feature type="region of interest" description="Disordered" evidence="3">
    <location>
        <begin position="310"/>
        <end position="332"/>
    </location>
</feature>
<protein>
    <submittedName>
        <fullName evidence="5">Sugar kinase</fullName>
    </submittedName>
</protein>
<dbReference type="Proteomes" id="UP001291653">
    <property type="component" value="Unassembled WGS sequence"/>
</dbReference>
<dbReference type="InterPro" id="IPR011611">
    <property type="entry name" value="PfkB_dom"/>
</dbReference>
<dbReference type="PANTHER" id="PTHR10584:SF167">
    <property type="entry name" value="PFKB DOMAIN PROTEIN"/>
    <property type="match status" value="1"/>
</dbReference>
<dbReference type="InterPro" id="IPR029056">
    <property type="entry name" value="Ribokinase-like"/>
</dbReference>
<keyword evidence="6" id="KW-1185">Reference proteome</keyword>
<dbReference type="SUPFAM" id="SSF53613">
    <property type="entry name" value="Ribokinase-like"/>
    <property type="match status" value="1"/>
</dbReference>
<reference evidence="5 6" key="1">
    <citation type="submission" date="2022-10" db="EMBL/GenBank/DDBJ databases">
        <title>Draft genome sequence of Streptomyces sp. YSPA8.</title>
        <authorList>
            <person name="Moriuchi R."/>
            <person name="Dohra H."/>
            <person name="Yamamura H."/>
            <person name="Kodani S."/>
        </authorList>
    </citation>
    <scope>NUCLEOTIDE SEQUENCE [LARGE SCALE GENOMIC DNA]</scope>
    <source>
        <strain evidence="5 6">YSPA8</strain>
    </source>
</reference>
<feature type="region of interest" description="Disordered" evidence="3">
    <location>
        <begin position="1"/>
        <end position="22"/>
    </location>
</feature>
<evidence type="ECO:0000256" key="3">
    <source>
        <dbReference type="SAM" id="MobiDB-lite"/>
    </source>
</evidence>
<feature type="compositionally biased region" description="Low complexity" evidence="3">
    <location>
        <begin position="310"/>
        <end position="325"/>
    </location>
</feature>